<dbReference type="PROSITE" id="PS51257">
    <property type="entry name" value="PROKAR_LIPOPROTEIN"/>
    <property type="match status" value="1"/>
</dbReference>
<organism evidence="3 4">
    <name type="scientific">Cryobacterium levicorallinum</name>
    <dbReference type="NCBI Taxonomy" id="995038"/>
    <lineage>
        <taxon>Bacteria</taxon>
        <taxon>Bacillati</taxon>
        <taxon>Actinomycetota</taxon>
        <taxon>Actinomycetes</taxon>
        <taxon>Micrococcales</taxon>
        <taxon>Microbacteriaceae</taxon>
        <taxon>Cryobacterium</taxon>
    </lineage>
</organism>
<feature type="region of interest" description="Disordered" evidence="1">
    <location>
        <begin position="25"/>
        <end position="44"/>
    </location>
</feature>
<dbReference type="Proteomes" id="UP000297963">
    <property type="component" value="Unassembled WGS sequence"/>
</dbReference>
<dbReference type="RefSeq" id="WP_139226655.1">
    <property type="nucleotide sequence ID" value="NZ_BKAC01000009.1"/>
</dbReference>
<comment type="caution">
    <text evidence="3">The sequence shown here is derived from an EMBL/GenBank/DDBJ whole genome shotgun (WGS) entry which is preliminary data.</text>
</comment>
<feature type="chain" id="PRO_5020779897" description="DUF3558 domain-containing protein" evidence="2">
    <location>
        <begin position="24"/>
        <end position="374"/>
    </location>
</feature>
<evidence type="ECO:0008006" key="5">
    <source>
        <dbReference type="Google" id="ProtNLM"/>
    </source>
</evidence>
<sequence>MGKNSVVPITVALILALTGCAGPATPAASGPSTSPSTTPAAELSSAPASRFDVTCADLVSIAELEALFGANDYEPRLDWAPSVSPVKYAVQNTGGLSCTWGNDDVPVGGIPNPTYDELTVQVLPDATAAQIELHVADHPQGDAQPFGDSSGTICFAHSGLCTSNIVVGEAWIEVFLEGANVSDPASDADVLALAAPVLRTITKRVATAAASNTTPAVAAVAARTDCEVILPAATVQSVFQAAELPVHTTYHGGGWSVMTGAATLAGVTRCIVGPAGSDAALANLEMLPHGAWAFDSAQVQSGVWAAHEPVDVAGVTEQAYLLCPVGTISACSVDFIVGDDWVRLGTFINGQRPVEATDRDQVLELAGHVAAALE</sequence>
<proteinExistence type="predicted"/>
<dbReference type="EMBL" id="SOFE01000012">
    <property type="protein sequence ID" value="TFB85704.1"/>
    <property type="molecule type" value="Genomic_DNA"/>
</dbReference>
<dbReference type="AlphaFoldDB" id="A0A4R8VNZ7"/>
<evidence type="ECO:0000313" key="4">
    <source>
        <dbReference type="Proteomes" id="UP000297963"/>
    </source>
</evidence>
<feature type="signal peptide" evidence="2">
    <location>
        <begin position="1"/>
        <end position="23"/>
    </location>
</feature>
<evidence type="ECO:0000313" key="3">
    <source>
        <dbReference type="EMBL" id="TFB85704.1"/>
    </source>
</evidence>
<name>A0A4R8VNZ7_9MICO</name>
<accession>A0A4R8VNZ7</accession>
<keyword evidence="2" id="KW-0732">Signal</keyword>
<evidence type="ECO:0000256" key="2">
    <source>
        <dbReference type="SAM" id="SignalP"/>
    </source>
</evidence>
<protein>
    <recommendedName>
        <fullName evidence="5">DUF3558 domain-containing protein</fullName>
    </recommendedName>
</protein>
<reference evidence="3 4" key="1">
    <citation type="submission" date="2019-03" db="EMBL/GenBank/DDBJ databases">
        <title>Genomics of glacier-inhabiting Cryobacterium strains.</title>
        <authorList>
            <person name="Liu Q."/>
            <person name="Xin Y.-H."/>
        </authorList>
    </citation>
    <scope>NUCLEOTIDE SEQUENCE [LARGE SCALE GENOMIC DNA]</scope>
    <source>
        <strain evidence="3 4">Hh34</strain>
    </source>
</reference>
<gene>
    <name evidence="3" type="ORF">E3O11_06970</name>
</gene>
<evidence type="ECO:0000256" key="1">
    <source>
        <dbReference type="SAM" id="MobiDB-lite"/>
    </source>
</evidence>